<evidence type="ECO:0000313" key="2">
    <source>
        <dbReference type="Proteomes" id="UP000259040"/>
    </source>
</evidence>
<dbReference type="Proteomes" id="UP000259040">
    <property type="component" value="Segment"/>
</dbReference>
<evidence type="ECO:0000313" key="1">
    <source>
        <dbReference type="EMBL" id="AXH66680.1"/>
    </source>
</evidence>
<gene>
    <name evidence="1" type="primary">214</name>
    <name evidence="1" type="ORF">SEA_STARBOW_214</name>
</gene>
<protein>
    <submittedName>
        <fullName evidence="1">Uncharacterized protein</fullName>
    </submittedName>
</protein>
<dbReference type="EMBL" id="MH576964">
    <property type="protein sequence ID" value="AXH66680.1"/>
    <property type="molecule type" value="Genomic_DNA"/>
</dbReference>
<reference evidence="1 2" key="1">
    <citation type="submission" date="2018-07" db="EMBL/GenBank/DDBJ databases">
        <authorList>
            <person name="Boyd E.M."/>
            <person name="Barkley D.B."/>
            <person name="Naeem H."/>
            <person name="Vanhorne R."/>
            <person name="Nayek S."/>
            <person name="Layton S.R."/>
            <person name="Hughes L.E."/>
            <person name="Garlena R.A."/>
            <person name="Russell D.A."/>
            <person name="Pope W.H."/>
            <person name="Jacobs-Sera D."/>
            <person name="Hatfull G.F."/>
        </authorList>
    </citation>
    <scope>NUCLEOTIDE SEQUENCE [LARGE SCALE GENOMIC DNA]</scope>
</reference>
<accession>A0A345M859</accession>
<organism evidence="1 2">
    <name type="scientific">Streptomyces phage Starbow</name>
    <dbReference type="NCBI Taxonomy" id="2283266"/>
    <lineage>
        <taxon>Viruses</taxon>
        <taxon>Duplodnaviria</taxon>
        <taxon>Heunggongvirae</taxon>
        <taxon>Uroviricota</taxon>
        <taxon>Caudoviricetes</taxon>
        <taxon>Stanwilliamsviridae</taxon>
        <taxon>Boydwoodruffvirinae</taxon>
        <taxon>Karimacvirus</taxon>
        <taxon>Karimacvirus karimac</taxon>
        <taxon>Streptomyces virus Karimac</taxon>
    </lineage>
</organism>
<name>A0A345M859_9CAUD</name>
<proteinExistence type="predicted"/>
<sequence length="62" mass="6991">MPSLIDITAASIALIHPGAPYEWIEKAAKEMIWFSSQNPNPSIEQMDALNERINKMCTTGEW</sequence>